<dbReference type="Pfam" id="PF26163">
    <property type="entry name" value="mS26"/>
    <property type="match status" value="1"/>
</dbReference>
<reference evidence="1 2" key="1">
    <citation type="journal article" date="2020" name="G3 (Bethesda)">
        <title>Genetic Underpinnings of Host Manipulation by Ophiocordyceps as Revealed by Comparative Transcriptomics.</title>
        <authorList>
            <person name="Will I."/>
            <person name="Das B."/>
            <person name="Trinh T."/>
            <person name="Brachmann A."/>
            <person name="Ohm R.A."/>
            <person name="de Bekker C."/>
        </authorList>
    </citation>
    <scope>NUCLEOTIDE SEQUENCE [LARGE SCALE GENOMIC DNA]</scope>
    <source>
        <strain evidence="1 2">EC05</strain>
    </source>
</reference>
<dbReference type="InterPro" id="IPR058940">
    <property type="entry name" value="mS26_fungi"/>
</dbReference>
<proteinExistence type="predicted"/>
<gene>
    <name evidence="1" type="ORF">GQ602_004278</name>
</gene>
<name>A0A8H4VDD6_9HYPO</name>
<comment type="caution">
    <text evidence="1">The sequence shown here is derived from an EMBL/GenBank/DDBJ whole genome shotgun (WGS) entry which is preliminary data.</text>
</comment>
<keyword evidence="2" id="KW-1185">Reference proteome</keyword>
<organism evidence="1 2">
    <name type="scientific">Ophiocordyceps camponoti-floridani</name>
    <dbReference type="NCBI Taxonomy" id="2030778"/>
    <lineage>
        <taxon>Eukaryota</taxon>
        <taxon>Fungi</taxon>
        <taxon>Dikarya</taxon>
        <taxon>Ascomycota</taxon>
        <taxon>Pezizomycotina</taxon>
        <taxon>Sordariomycetes</taxon>
        <taxon>Hypocreomycetidae</taxon>
        <taxon>Hypocreales</taxon>
        <taxon>Ophiocordycipitaceae</taxon>
        <taxon>Ophiocordyceps</taxon>
    </lineage>
</organism>
<accession>A0A8H4VDD6</accession>
<dbReference type="OrthoDB" id="5223508at2759"/>
<dbReference type="AlphaFoldDB" id="A0A8H4VDD6"/>
<sequence length="304" mass="35067">MRLPSISSYAARPTIKILLSLSEGLPVTHRVRTIVVPPQSPFYVRLPNTPQVDESRPPRVRGRLPIPRDIFPREERDRKIKPQYIQNVAPQATNLREARSASQRWKRQLANSRRKNLTESLGALWDRRARSEKVRNVQVKRKLEANERAAVAPERDDDRFTRTTVIQALLDTKTYPDEDRLTRAANSQKKVLARESAKREARRQALTELYISASDFIINVGELEEEIERLFCDDYFKMMIKEANRRGMQENVWGVHGKPPSISDMLSETGAFSSDVKDHNAVEYGRSVERHKRITEDLTGGRMP</sequence>
<evidence type="ECO:0000313" key="2">
    <source>
        <dbReference type="Proteomes" id="UP000562929"/>
    </source>
</evidence>
<dbReference type="EMBL" id="JAACLJ010000004">
    <property type="protein sequence ID" value="KAF4587585.1"/>
    <property type="molecule type" value="Genomic_DNA"/>
</dbReference>
<evidence type="ECO:0000313" key="1">
    <source>
        <dbReference type="EMBL" id="KAF4587585.1"/>
    </source>
</evidence>
<protein>
    <submittedName>
        <fullName evidence="1">Uncharacterized protein</fullName>
    </submittedName>
</protein>
<dbReference type="Proteomes" id="UP000562929">
    <property type="component" value="Unassembled WGS sequence"/>
</dbReference>
<dbReference type="CDD" id="cd23703">
    <property type="entry name" value="mS26_PET12"/>
    <property type="match status" value="1"/>
</dbReference>